<evidence type="ECO:0008006" key="4">
    <source>
        <dbReference type="Google" id="ProtNLM"/>
    </source>
</evidence>
<evidence type="ECO:0000313" key="2">
    <source>
        <dbReference type="EMBL" id="GIE69225.1"/>
    </source>
</evidence>
<comment type="caution">
    <text evidence="2">The sequence shown here is derived from an EMBL/GenBank/DDBJ whole genome shotgun (WGS) entry which is preliminary data.</text>
</comment>
<evidence type="ECO:0000313" key="3">
    <source>
        <dbReference type="Proteomes" id="UP000624709"/>
    </source>
</evidence>
<reference evidence="2 3" key="1">
    <citation type="submission" date="2021-01" db="EMBL/GenBank/DDBJ databases">
        <title>Whole genome shotgun sequence of Actinoplanes palleronii NBRC 14916.</title>
        <authorList>
            <person name="Komaki H."/>
            <person name="Tamura T."/>
        </authorList>
    </citation>
    <scope>NUCLEOTIDE SEQUENCE [LARGE SCALE GENOMIC DNA]</scope>
    <source>
        <strain evidence="2 3">NBRC 14916</strain>
    </source>
</reference>
<keyword evidence="3" id="KW-1185">Reference proteome</keyword>
<name>A0ABQ4BF55_9ACTN</name>
<evidence type="ECO:0000256" key="1">
    <source>
        <dbReference type="SAM" id="SignalP"/>
    </source>
</evidence>
<dbReference type="EMBL" id="BOMS01000083">
    <property type="protein sequence ID" value="GIE69225.1"/>
    <property type="molecule type" value="Genomic_DNA"/>
</dbReference>
<keyword evidence="1" id="KW-0732">Signal</keyword>
<accession>A0ABQ4BF55</accession>
<protein>
    <recommendedName>
        <fullName evidence="4">Lipoprotein</fullName>
    </recommendedName>
</protein>
<gene>
    <name evidence="2" type="ORF">Apa02nite_053330</name>
</gene>
<dbReference type="PROSITE" id="PS51257">
    <property type="entry name" value="PROKAR_LIPOPROTEIN"/>
    <property type="match status" value="1"/>
</dbReference>
<organism evidence="2 3">
    <name type="scientific">Actinoplanes palleronii</name>
    <dbReference type="NCBI Taxonomy" id="113570"/>
    <lineage>
        <taxon>Bacteria</taxon>
        <taxon>Bacillati</taxon>
        <taxon>Actinomycetota</taxon>
        <taxon>Actinomycetes</taxon>
        <taxon>Micromonosporales</taxon>
        <taxon>Micromonosporaceae</taxon>
        <taxon>Actinoplanes</taxon>
    </lineage>
</organism>
<feature type="chain" id="PRO_5046572923" description="Lipoprotein" evidence="1">
    <location>
        <begin position="23"/>
        <end position="174"/>
    </location>
</feature>
<dbReference type="Proteomes" id="UP000624709">
    <property type="component" value="Unassembled WGS sequence"/>
</dbReference>
<sequence length="174" mass="17076">MPVMRSRIVPAVLLCAALAGLAACDDADTEAGSAPSAAPSAVASTGAASAPAATTGAASAPAGAAPANDKALCEMLNKTASTMKNTIANGQKADGHVEPADVQNAFAKFHKAVDEALLFATDSKVTSAARAVADEVSKAAADPDPIGTAADSGFEKLSTDLTTACQSVGVTINF</sequence>
<feature type="signal peptide" evidence="1">
    <location>
        <begin position="1"/>
        <end position="22"/>
    </location>
</feature>
<proteinExistence type="predicted"/>